<dbReference type="InterPro" id="IPR046738">
    <property type="entry name" value="DUF6788"/>
</dbReference>
<evidence type="ECO:0000256" key="1">
    <source>
        <dbReference type="SAM" id="Coils"/>
    </source>
</evidence>
<sequence>MPLSKVVDTMLRNEHQQLVRRVSLLRQECQQRPKGSLSAKKRGNASYVYLVKRVEGKVVTEYLGKEGSWKVKGVEAKIRERRRYENELKDAESQLFRLEKMIRAGNFFLLNQTKK</sequence>
<feature type="coiled-coil region" evidence="1">
    <location>
        <begin position="74"/>
        <end position="101"/>
    </location>
</feature>
<feature type="domain" description="DUF6788" evidence="2">
    <location>
        <begin position="15"/>
        <end position="66"/>
    </location>
</feature>
<reference evidence="3" key="1">
    <citation type="submission" date="2019-08" db="EMBL/GenBank/DDBJ databases">
        <authorList>
            <person name="Kucharzyk K."/>
            <person name="Murdoch R.W."/>
            <person name="Higgins S."/>
            <person name="Loffler F."/>
        </authorList>
    </citation>
    <scope>NUCLEOTIDE SEQUENCE</scope>
</reference>
<proteinExistence type="predicted"/>
<dbReference type="AlphaFoldDB" id="A0A644THI6"/>
<evidence type="ECO:0000259" key="2">
    <source>
        <dbReference type="Pfam" id="PF20586"/>
    </source>
</evidence>
<organism evidence="3">
    <name type="scientific">bioreactor metagenome</name>
    <dbReference type="NCBI Taxonomy" id="1076179"/>
    <lineage>
        <taxon>unclassified sequences</taxon>
        <taxon>metagenomes</taxon>
        <taxon>ecological metagenomes</taxon>
    </lineage>
</organism>
<dbReference type="Pfam" id="PF20586">
    <property type="entry name" value="DUF6788"/>
    <property type="match status" value="1"/>
</dbReference>
<accession>A0A644THI6</accession>
<gene>
    <name evidence="3" type="ORF">SDC9_12134</name>
</gene>
<keyword evidence="1" id="KW-0175">Coiled coil</keyword>
<comment type="caution">
    <text evidence="3">The sequence shown here is derived from an EMBL/GenBank/DDBJ whole genome shotgun (WGS) entry which is preliminary data.</text>
</comment>
<dbReference type="EMBL" id="VSSQ01000032">
    <property type="protein sequence ID" value="MPL66458.1"/>
    <property type="molecule type" value="Genomic_DNA"/>
</dbReference>
<protein>
    <recommendedName>
        <fullName evidence="2">DUF6788 domain-containing protein</fullName>
    </recommendedName>
</protein>
<name>A0A644THI6_9ZZZZ</name>
<evidence type="ECO:0000313" key="3">
    <source>
        <dbReference type="EMBL" id="MPL66458.1"/>
    </source>
</evidence>